<dbReference type="STRING" id="415015.SAMN05660462_01997"/>
<gene>
    <name evidence="3" type="ORF">SAMN05660462_01997</name>
</gene>
<keyword evidence="4" id="KW-1185">Reference proteome</keyword>
<dbReference type="OrthoDB" id="2162337at2"/>
<keyword evidence="1" id="KW-0812">Transmembrane</keyword>
<protein>
    <recommendedName>
        <fullName evidence="2">DUF4349 domain-containing protein</fullName>
    </recommendedName>
</protein>
<dbReference type="Pfam" id="PF14257">
    <property type="entry name" value="DUF4349"/>
    <property type="match status" value="1"/>
</dbReference>
<sequence>MLLKSKKRIYIISLFIILTLIISGCSSKSSYPMDKAQYETAEVSEAAKPSDNSVKFGSASMMDRDAYNEVEPENQATDGRKIIKTAQLELETTEFDKATNAVIDKVNSVGGYIENSTITGGRKINTEDFRNREASFVLRVPEKSYKAVLDDLITIGNIIRNERGGSDITSEYFDSEARLKSLTIQEERLLEILKKADKVTDIIEIERELSNIRYQIENLTGTLRKWDNLVSFATINVHVYEVREITKPEPITLGDRIENGFKNSIKGIITVGKELVVLIATLIPVIILTLIILAAVFYIMKKAKKGKGKDKGKEE</sequence>
<reference evidence="3 4" key="1">
    <citation type="submission" date="2016-10" db="EMBL/GenBank/DDBJ databases">
        <authorList>
            <person name="de Groot N.N."/>
        </authorList>
    </citation>
    <scope>NUCLEOTIDE SEQUENCE [LARGE SCALE GENOMIC DNA]</scope>
    <source>
        <strain evidence="3 4">DSM 21650</strain>
    </source>
</reference>
<keyword evidence="1" id="KW-0472">Membrane</keyword>
<name>A0A1H3QM49_9FIRM</name>
<dbReference type="RefSeq" id="WP_091730591.1">
    <property type="nucleotide sequence ID" value="NZ_FNQE01000021.1"/>
</dbReference>
<accession>A0A1H3QM49</accession>
<evidence type="ECO:0000256" key="1">
    <source>
        <dbReference type="SAM" id="Phobius"/>
    </source>
</evidence>
<dbReference type="InterPro" id="IPR025645">
    <property type="entry name" value="DUF4349"/>
</dbReference>
<dbReference type="PROSITE" id="PS51257">
    <property type="entry name" value="PROKAR_LIPOPROTEIN"/>
    <property type="match status" value="1"/>
</dbReference>
<dbReference type="AlphaFoldDB" id="A0A1H3QM49"/>
<proteinExistence type="predicted"/>
<dbReference type="EMBL" id="FNQE01000021">
    <property type="protein sequence ID" value="SDZ14098.1"/>
    <property type="molecule type" value="Genomic_DNA"/>
</dbReference>
<evidence type="ECO:0000313" key="3">
    <source>
        <dbReference type="EMBL" id="SDZ14098.1"/>
    </source>
</evidence>
<evidence type="ECO:0000313" key="4">
    <source>
        <dbReference type="Proteomes" id="UP000198625"/>
    </source>
</evidence>
<organism evidence="3 4">
    <name type="scientific">Proteiniborus ethanoligenes</name>
    <dbReference type="NCBI Taxonomy" id="415015"/>
    <lineage>
        <taxon>Bacteria</taxon>
        <taxon>Bacillati</taxon>
        <taxon>Bacillota</taxon>
        <taxon>Clostridia</taxon>
        <taxon>Eubacteriales</taxon>
        <taxon>Proteiniborus</taxon>
    </lineage>
</organism>
<keyword evidence="1" id="KW-1133">Transmembrane helix</keyword>
<evidence type="ECO:0000259" key="2">
    <source>
        <dbReference type="Pfam" id="PF14257"/>
    </source>
</evidence>
<dbReference type="Proteomes" id="UP000198625">
    <property type="component" value="Unassembled WGS sequence"/>
</dbReference>
<feature type="domain" description="DUF4349" evidence="2">
    <location>
        <begin position="80"/>
        <end position="296"/>
    </location>
</feature>
<feature type="transmembrane region" description="Helical" evidence="1">
    <location>
        <begin position="275"/>
        <end position="299"/>
    </location>
</feature>